<dbReference type="AlphaFoldDB" id="A6TJ27"/>
<gene>
    <name evidence="1" type="ORF">KPN_pKPN5p08220</name>
</gene>
<dbReference type="Proteomes" id="UP000000265">
    <property type="component" value="Plasmid pKPN5"/>
</dbReference>
<accession>A6TJ27</accession>
<dbReference type="EMBL" id="CP000650">
    <property type="protein sequence ID" value="ABR80600.1"/>
    <property type="molecule type" value="Genomic_DNA"/>
</dbReference>
<dbReference type="EnsemblBacteria" id="ABR80600">
    <property type="protein sequence ID" value="ABR80600"/>
    <property type="gene ID" value="KPN_pKPN5p08220"/>
</dbReference>
<dbReference type="KEGG" id="kpn:KPN_pKPN5p08220"/>
<reference evidence="1 2" key="1">
    <citation type="submission" date="2006-09" db="EMBL/GenBank/DDBJ databases">
        <authorList>
            <consortium name="The Klebsiella pneumonia Genome Sequencing Project"/>
            <person name="McClelland M."/>
            <person name="Sanderson E.K."/>
            <person name="Spieth J."/>
            <person name="Clifton W.S."/>
            <person name="Latreille P."/>
            <person name="Sabo A."/>
            <person name="Pepin K."/>
            <person name="Bhonagiri V."/>
            <person name="Porwollik S."/>
            <person name="Ali J."/>
            <person name="Wilson R.K."/>
        </authorList>
    </citation>
    <scope>NUCLEOTIDE SEQUENCE [LARGE SCALE GENOMIC DNA]</scope>
    <source>
        <strain evidence="2">ATCC 700721 / MGH 78578</strain>
        <plasmid evidence="1 2">pKPN5</plasmid>
    </source>
</reference>
<evidence type="ECO:0000313" key="2">
    <source>
        <dbReference type="Proteomes" id="UP000000265"/>
    </source>
</evidence>
<sequence>MLGIRSTGGNKMKLETIHIDNTVRSGLNSFTDGVIFRDTKVLITLNLPDGQKTTIEGEWRHMSDANRLSERITMLQHAIYEQYEEYRADIPVSWSR</sequence>
<proteinExistence type="predicted"/>
<organism evidence="1 2">
    <name type="scientific">Klebsiella pneumoniae subsp. pneumoniae (strain ATCC 700721 / MGH 78578)</name>
    <dbReference type="NCBI Taxonomy" id="272620"/>
    <lineage>
        <taxon>Bacteria</taxon>
        <taxon>Pseudomonadati</taxon>
        <taxon>Pseudomonadota</taxon>
        <taxon>Gammaproteobacteria</taxon>
        <taxon>Enterobacterales</taxon>
        <taxon>Enterobacteriaceae</taxon>
        <taxon>Klebsiella/Raoultella group</taxon>
        <taxon>Klebsiella</taxon>
        <taxon>Klebsiella pneumoniae complex</taxon>
    </lineage>
</organism>
<name>A6TJ27_KLEP7</name>
<protein>
    <submittedName>
        <fullName evidence="1">Uncharacterized protein</fullName>
    </submittedName>
</protein>
<dbReference type="HOGENOM" id="CLU_192094_0_0_6"/>
<evidence type="ECO:0000313" key="1">
    <source>
        <dbReference type="EMBL" id="ABR80600.1"/>
    </source>
</evidence>
<geneLocation type="plasmid" evidence="1 2">
    <name>pKPN5</name>
</geneLocation>
<keyword evidence="1" id="KW-0614">Plasmid</keyword>